<evidence type="ECO:0000313" key="2">
    <source>
        <dbReference type="EMBL" id="TXB63882.1"/>
    </source>
</evidence>
<protein>
    <submittedName>
        <fullName evidence="2">Uncharacterized protein</fullName>
    </submittedName>
</protein>
<keyword evidence="1" id="KW-1133">Transmembrane helix</keyword>
<keyword evidence="3" id="KW-1185">Reference proteome</keyword>
<name>A0A5C6RR70_9FLAO</name>
<gene>
    <name evidence="2" type="ORF">FRY74_11540</name>
</gene>
<keyword evidence="1" id="KW-0472">Membrane</keyword>
<dbReference type="RefSeq" id="WP_147101772.1">
    <property type="nucleotide sequence ID" value="NZ_VOOS01000006.1"/>
</dbReference>
<sequence>MQTPKIPSFFKSKKPDQFYFEPRYYDARKEKMKERYDRISREVSSEKSAQTDREVFRSNLRESWGYNRGQKTGFNYRVLFYIVILTGLAYYYLFR</sequence>
<proteinExistence type="predicted"/>
<dbReference type="Proteomes" id="UP000321721">
    <property type="component" value="Unassembled WGS sequence"/>
</dbReference>
<organism evidence="2 3">
    <name type="scientific">Vicingus serpentipes</name>
    <dbReference type="NCBI Taxonomy" id="1926625"/>
    <lineage>
        <taxon>Bacteria</taxon>
        <taxon>Pseudomonadati</taxon>
        <taxon>Bacteroidota</taxon>
        <taxon>Flavobacteriia</taxon>
        <taxon>Flavobacteriales</taxon>
        <taxon>Vicingaceae</taxon>
        <taxon>Vicingus</taxon>
    </lineage>
</organism>
<accession>A0A5C6RR70</accession>
<dbReference type="AlphaFoldDB" id="A0A5C6RR70"/>
<dbReference type="EMBL" id="VOOS01000006">
    <property type="protein sequence ID" value="TXB63882.1"/>
    <property type="molecule type" value="Genomic_DNA"/>
</dbReference>
<evidence type="ECO:0000313" key="3">
    <source>
        <dbReference type="Proteomes" id="UP000321721"/>
    </source>
</evidence>
<feature type="transmembrane region" description="Helical" evidence="1">
    <location>
        <begin position="74"/>
        <end position="93"/>
    </location>
</feature>
<reference evidence="2 3" key="1">
    <citation type="submission" date="2019-08" db="EMBL/GenBank/DDBJ databases">
        <title>Genome of Vicingus serpentipes NCIMB 15042.</title>
        <authorList>
            <person name="Bowman J.P."/>
        </authorList>
    </citation>
    <scope>NUCLEOTIDE SEQUENCE [LARGE SCALE GENOMIC DNA]</scope>
    <source>
        <strain evidence="2 3">NCIMB 15042</strain>
    </source>
</reference>
<keyword evidence="1" id="KW-0812">Transmembrane</keyword>
<comment type="caution">
    <text evidence="2">The sequence shown here is derived from an EMBL/GenBank/DDBJ whole genome shotgun (WGS) entry which is preliminary data.</text>
</comment>
<dbReference type="OrthoDB" id="1494520at2"/>
<evidence type="ECO:0000256" key="1">
    <source>
        <dbReference type="SAM" id="Phobius"/>
    </source>
</evidence>